<dbReference type="AlphaFoldDB" id="W6NEN9"/>
<dbReference type="SUPFAM" id="SSF88713">
    <property type="entry name" value="Glycoside hydrolase/deacetylase"/>
    <property type="match status" value="1"/>
</dbReference>
<evidence type="ECO:0000259" key="3">
    <source>
        <dbReference type="PROSITE" id="PS51677"/>
    </source>
</evidence>
<evidence type="ECO:0000256" key="1">
    <source>
        <dbReference type="SAM" id="MobiDB-lite"/>
    </source>
</evidence>
<keyword evidence="4" id="KW-0378">Hydrolase</keyword>
<dbReference type="CDD" id="cd10944">
    <property type="entry name" value="CE4_SmPgdA_like"/>
    <property type="match status" value="1"/>
</dbReference>
<dbReference type="PROSITE" id="PS51677">
    <property type="entry name" value="NODB"/>
    <property type="match status" value="1"/>
</dbReference>
<organism evidence="4 5">
    <name type="scientific">Clostridium tyrobutyricum DIVETGP</name>
    <dbReference type="NCBI Taxonomy" id="1408889"/>
    <lineage>
        <taxon>Bacteria</taxon>
        <taxon>Bacillati</taxon>
        <taxon>Bacillota</taxon>
        <taxon>Clostridia</taxon>
        <taxon>Eubacteriales</taxon>
        <taxon>Clostridiaceae</taxon>
        <taxon>Clostridium</taxon>
    </lineage>
</organism>
<dbReference type="InterPro" id="IPR050248">
    <property type="entry name" value="Polysacc_deacetylase_ArnD"/>
</dbReference>
<keyword evidence="5" id="KW-1185">Reference proteome</keyword>
<protein>
    <submittedName>
        <fullName evidence="4">Peptidoglycan N-acetylglucosamine deacetylase</fullName>
        <ecNumber evidence="4">3.5.1.-</ecNumber>
    </submittedName>
</protein>
<dbReference type="OrthoDB" id="258610at2"/>
<feature type="compositionally biased region" description="Polar residues" evidence="1">
    <location>
        <begin position="56"/>
        <end position="70"/>
    </location>
</feature>
<dbReference type="EC" id="3.5.1.-" evidence="4"/>
<evidence type="ECO:0000313" key="5">
    <source>
        <dbReference type="Proteomes" id="UP000019482"/>
    </source>
</evidence>
<dbReference type="RefSeq" id="WP_017750431.1">
    <property type="nucleotide sequence ID" value="NZ_CBXI010000008.1"/>
</dbReference>
<evidence type="ECO:0000313" key="4">
    <source>
        <dbReference type="EMBL" id="CDL90527.1"/>
    </source>
</evidence>
<accession>W6NEN9</accession>
<dbReference type="GO" id="GO:0005975">
    <property type="term" value="P:carbohydrate metabolic process"/>
    <property type="evidence" value="ECO:0007669"/>
    <property type="project" value="InterPro"/>
</dbReference>
<dbReference type="Proteomes" id="UP000019482">
    <property type="component" value="Unassembled WGS sequence"/>
</dbReference>
<dbReference type="Gene3D" id="3.20.20.370">
    <property type="entry name" value="Glycoside hydrolase/deacetylase"/>
    <property type="match status" value="1"/>
</dbReference>
<dbReference type="InterPro" id="IPR011330">
    <property type="entry name" value="Glyco_hydro/deAcase_b/a-brl"/>
</dbReference>
<feature type="signal peptide" evidence="2">
    <location>
        <begin position="1"/>
        <end position="28"/>
    </location>
</feature>
<feature type="domain" description="NodB homology" evidence="3">
    <location>
        <begin position="82"/>
        <end position="268"/>
    </location>
</feature>
<gene>
    <name evidence="4" type="ORF">CTDIVETGP_0597</name>
</gene>
<evidence type="ECO:0000256" key="2">
    <source>
        <dbReference type="SAM" id="SignalP"/>
    </source>
</evidence>
<dbReference type="Pfam" id="PF01522">
    <property type="entry name" value="Polysacc_deac_1"/>
    <property type="match status" value="1"/>
</dbReference>
<sequence>MKKKRRKHGFIFTIGFLFVVLFCMSSFAGVKLAEYNNTTGNKEIAASKDDPVKAQGKQNNNKSGQSNVVKNTDLPKLSPNAKIAYLTFDDGPSANNTPKILDILKENNIKATFFVIGSMVKQNPEMLKREKAEGHTIGNHTYSHDYGYLYSSQDNFLNDLKKNEDTISSVIGDYDKKLIRFPGGSFNRLSYQMAAENSGYKYIDWNEETGDGEYQYPQVDVLVNNFKKYDVGQKRMVILMHDASTKQATVEALPIVIRILKNQGYQFRPITTDDYEVMKKLFNN</sequence>
<proteinExistence type="predicted"/>
<keyword evidence="2" id="KW-0732">Signal</keyword>
<name>W6NEN9_CLOTY</name>
<dbReference type="GeneID" id="29420082"/>
<feature type="chain" id="PRO_5038878688" evidence="2">
    <location>
        <begin position="29"/>
        <end position="284"/>
    </location>
</feature>
<reference evidence="4 5" key="1">
    <citation type="journal article" date="2015" name="Genome Announc.">
        <title>Draft Genome Sequence of Clostridium tyrobutyricum Strain DIVETGP, Isolated from Cow's Milk for Grana Padano Production.</title>
        <authorList>
            <person name="Soggiu A."/>
            <person name="Piras C."/>
            <person name="Gaiarsa S."/>
            <person name="Sassera D."/>
            <person name="Roncada P."/>
            <person name="Bendixen E."/>
            <person name="Brasca M."/>
            <person name="Bonizzi L."/>
        </authorList>
    </citation>
    <scope>NUCLEOTIDE SEQUENCE [LARGE SCALE GENOMIC DNA]</scope>
    <source>
        <strain evidence="4 5">DIVETGP</strain>
    </source>
</reference>
<dbReference type="PANTHER" id="PTHR10587">
    <property type="entry name" value="GLYCOSYL TRANSFERASE-RELATED"/>
    <property type="match status" value="1"/>
</dbReference>
<dbReference type="GO" id="GO:0016810">
    <property type="term" value="F:hydrolase activity, acting on carbon-nitrogen (but not peptide) bonds"/>
    <property type="evidence" value="ECO:0007669"/>
    <property type="project" value="InterPro"/>
</dbReference>
<comment type="caution">
    <text evidence="4">The sequence shown here is derived from an EMBL/GenBank/DDBJ whole genome shotgun (WGS) entry which is preliminary data.</text>
</comment>
<feature type="region of interest" description="Disordered" evidence="1">
    <location>
        <begin position="46"/>
        <end position="72"/>
    </location>
</feature>
<dbReference type="PANTHER" id="PTHR10587:SF125">
    <property type="entry name" value="POLYSACCHARIDE DEACETYLASE YHEN-RELATED"/>
    <property type="match status" value="1"/>
</dbReference>
<dbReference type="InterPro" id="IPR002509">
    <property type="entry name" value="NODB_dom"/>
</dbReference>
<dbReference type="EMBL" id="CBXI010000008">
    <property type="protein sequence ID" value="CDL90527.1"/>
    <property type="molecule type" value="Genomic_DNA"/>
</dbReference>